<organism evidence="1 2">
    <name type="scientific">Ancylostoma caninum</name>
    <name type="common">Dog hookworm</name>
    <dbReference type="NCBI Taxonomy" id="29170"/>
    <lineage>
        <taxon>Eukaryota</taxon>
        <taxon>Metazoa</taxon>
        <taxon>Ecdysozoa</taxon>
        <taxon>Nematoda</taxon>
        <taxon>Chromadorea</taxon>
        <taxon>Rhabditida</taxon>
        <taxon>Rhabditina</taxon>
        <taxon>Rhabditomorpha</taxon>
        <taxon>Strongyloidea</taxon>
        <taxon>Ancylostomatidae</taxon>
        <taxon>Ancylostomatinae</taxon>
        <taxon>Ancylostoma</taxon>
    </lineage>
</organism>
<name>A0A368GPY2_ANCCA</name>
<dbReference type="AlphaFoldDB" id="A0A368GPY2"/>
<proteinExistence type="predicted"/>
<protein>
    <submittedName>
        <fullName evidence="1">Uncharacterized protein</fullName>
    </submittedName>
</protein>
<gene>
    <name evidence="1" type="ORF">ANCCAN_07521</name>
</gene>
<dbReference type="Proteomes" id="UP000252519">
    <property type="component" value="Unassembled WGS sequence"/>
</dbReference>
<dbReference type="OrthoDB" id="5851708at2759"/>
<sequence>MTSTPTTQPSLSCEVDEQQVAKKCCGMTCVEHSLTIEVGSHADANTPIMRSGNNACFEVDLVLEQIERNRKIVEQLSPVLKYKEIMRKRRSRAAPRRKFSIAQGYPRISRWKASSQPRIIGSGQNYYANLNW</sequence>
<reference evidence="1 2" key="1">
    <citation type="submission" date="2014-10" db="EMBL/GenBank/DDBJ databases">
        <title>Draft genome of the hookworm Ancylostoma caninum.</title>
        <authorList>
            <person name="Mitreva M."/>
        </authorList>
    </citation>
    <scope>NUCLEOTIDE SEQUENCE [LARGE SCALE GENOMIC DNA]</scope>
    <source>
        <strain evidence="1 2">Baltimore</strain>
    </source>
</reference>
<keyword evidence="2" id="KW-1185">Reference proteome</keyword>
<evidence type="ECO:0000313" key="2">
    <source>
        <dbReference type="Proteomes" id="UP000252519"/>
    </source>
</evidence>
<dbReference type="EMBL" id="JOJR01000079">
    <property type="protein sequence ID" value="RCN46433.1"/>
    <property type="molecule type" value="Genomic_DNA"/>
</dbReference>
<comment type="caution">
    <text evidence="1">The sequence shown here is derived from an EMBL/GenBank/DDBJ whole genome shotgun (WGS) entry which is preliminary data.</text>
</comment>
<accession>A0A368GPY2</accession>
<evidence type="ECO:0000313" key="1">
    <source>
        <dbReference type="EMBL" id="RCN46433.1"/>
    </source>
</evidence>